<dbReference type="PANTHER" id="PTHR43433:SF5">
    <property type="entry name" value="AB HYDROLASE-1 DOMAIN-CONTAINING PROTEIN"/>
    <property type="match status" value="1"/>
</dbReference>
<dbReference type="PANTHER" id="PTHR43433">
    <property type="entry name" value="HYDROLASE, ALPHA/BETA FOLD FAMILY PROTEIN"/>
    <property type="match status" value="1"/>
</dbReference>
<accession>A0ABP6QJI4</accession>
<gene>
    <name evidence="2" type="ORF">GCM10010468_64630</name>
</gene>
<feature type="domain" description="AB hydrolase-1" evidence="1">
    <location>
        <begin position="35"/>
        <end position="262"/>
    </location>
</feature>
<protein>
    <recommendedName>
        <fullName evidence="1">AB hydrolase-1 domain-containing protein</fullName>
    </recommendedName>
</protein>
<reference evidence="3" key="1">
    <citation type="journal article" date="2019" name="Int. J. Syst. Evol. Microbiol.">
        <title>The Global Catalogue of Microorganisms (GCM) 10K type strain sequencing project: providing services to taxonomists for standard genome sequencing and annotation.</title>
        <authorList>
            <consortium name="The Broad Institute Genomics Platform"/>
            <consortium name="The Broad Institute Genome Sequencing Center for Infectious Disease"/>
            <person name="Wu L."/>
            <person name="Ma J."/>
        </authorList>
    </citation>
    <scope>NUCLEOTIDE SEQUENCE [LARGE SCALE GENOMIC DNA]</scope>
    <source>
        <strain evidence="3">JCM 9377</strain>
    </source>
</reference>
<dbReference type="InterPro" id="IPR050471">
    <property type="entry name" value="AB_hydrolase"/>
</dbReference>
<comment type="caution">
    <text evidence="2">The sequence shown here is derived from an EMBL/GenBank/DDBJ whole genome shotgun (WGS) entry which is preliminary data.</text>
</comment>
<dbReference type="RefSeq" id="WP_344835825.1">
    <property type="nucleotide sequence ID" value="NZ_BAAAUV010000023.1"/>
</dbReference>
<dbReference type="SUPFAM" id="SSF53474">
    <property type="entry name" value="alpha/beta-Hydrolases"/>
    <property type="match status" value="1"/>
</dbReference>
<dbReference type="EMBL" id="BAAAUV010000023">
    <property type="protein sequence ID" value="GAA3232637.1"/>
    <property type="molecule type" value="Genomic_DNA"/>
</dbReference>
<evidence type="ECO:0000313" key="3">
    <source>
        <dbReference type="Proteomes" id="UP001501237"/>
    </source>
</evidence>
<organism evidence="2 3">
    <name type="scientific">Actinocorallia longicatena</name>
    <dbReference type="NCBI Taxonomy" id="111803"/>
    <lineage>
        <taxon>Bacteria</taxon>
        <taxon>Bacillati</taxon>
        <taxon>Actinomycetota</taxon>
        <taxon>Actinomycetes</taxon>
        <taxon>Streptosporangiales</taxon>
        <taxon>Thermomonosporaceae</taxon>
        <taxon>Actinocorallia</taxon>
    </lineage>
</organism>
<dbReference type="Proteomes" id="UP001501237">
    <property type="component" value="Unassembled WGS sequence"/>
</dbReference>
<evidence type="ECO:0000259" key="1">
    <source>
        <dbReference type="Pfam" id="PF12697"/>
    </source>
</evidence>
<name>A0ABP6QJI4_9ACTN</name>
<keyword evidence="3" id="KW-1185">Reference proteome</keyword>
<dbReference type="InterPro" id="IPR000073">
    <property type="entry name" value="AB_hydrolase_1"/>
</dbReference>
<dbReference type="Gene3D" id="3.40.50.1820">
    <property type="entry name" value="alpha/beta hydrolase"/>
    <property type="match status" value="1"/>
</dbReference>
<dbReference type="Pfam" id="PF12697">
    <property type="entry name" value="Abhydrolase_6"/>
    <property type="match status" value="1"/>
</dbReference>
<dbReference type="InterPro" id="IPR029058">
    <property type="entry name" value="AB_hydrolase_fold"/>
</dbReference>
<evidence type="ECO:0000313" key="2">
    <source>
        <dbReference type="EMBL" id="GAA3232637.1"/>
    </source>
</evidence>
<proteinExistence type="predicted"/>
<sequence>MILPLPGTFERHTLRTRRGTVKALHHPAVNTRATVVMTCGYFGTKEDYRLVMPELAAAGYDCWAYDYVDQFGGDGLSSASDYEIALLADDLAELVDGRRVHYVGHCLGGLVARHAVLDAPGQALSLTLLCTGPHLRELRHKAMWLAVDKMLSDGGLMNLWPTVRRLLPKDDVILGEFWQNKLATMNHAFVQGTSLSMRAAPDLTEALRDSGVPVLTAYGSRDRRLWSQDTYHAMAERLGSREVVFKGAAHSPSLETPAETIAALLELWSSVEVPA</sequence>